<dbReference type="PANTHER" id="PTHR39322">
    <property type="entry name" value="ACYL-HOMOSERINE-LACTONE SYNTHASE"/>
    <property type="match status" value="1"/>
</dbReference>
<evidence type="ECO:0000313" key="8">
    <source>
        <dbReference type="Proteomes" id="UP001201701"/>
    </source>
</evidence>
<dbReference type="Proteomes" id="UP001201701">
    <property type="component" value="Unassembled WGS sequence"/>
</dbReference>
<dbReference type="InterPro" id="IPR001690">
    <property type="entry name" value="Autoind_synthase"/>
</dbReference>
<name>A0ABS9QPD9_9HYPH</name>
<dbReference type="SUPFAM" id="SSF55729">
    <property type="entry name" value="Acyl-CoA N-acyltransferases (Nat)"/>
    <property type="match status" value="1"/>
</dbReference>
<dbReference type="PANTHER" id="PTHR39322:SF1">
    <property type="entry name" value="ISOVALERYL-HOMOSERINE LACTONE SYNTHASE"/>
    <property type="match status" value="1"/>
</dbReference>
<dbReference type="EMBL" id="JAKREW010000088">
    <property type="protein sequence ID" value="MCG7509320.1"/>
    <property type="molecule type" value="Genomic_DNA"/>
</dbReference>
<reference evidence="7 8" key="1">
    <citation type="submission" date="2022-02" db="EMBL/GenBank/DDBJ databases">
        <title>Draft genome sequence of Mezorhizobium retamae strain IRAMC:0171 isolated from Retama raetam nodules.</title>
        <authorList>
            <person name="Bengaied R."/>
            <person name="Sbissi I."/>
            <person name="Huber K."/>
            <person name="Ghodbane F."/>
            <person name="Nouioui I."/>
            <person name="Tarhouni M."/>
            <person name="Gtari M."/>
        </authorList>
    </citation>
    <scope>NUCLEOTIDE SEQUENCE [LARGE SCALE GENOMIC DNA]</scope>
    <source>
        <strain evidence="7 8">IRAMC:0171</strain>
    </source>
</reference>
<evidence type="ECO:0000256" key="3">
    <source>
        <dbReference type="ARBA" id="ARBA00022691"/>
    </source>
</evidence>
<evidence type="ECO:0000256" key="1">
    <source>
        <dbReference type="ARBA" id="ARBA00022654"/>
    </source>
</evidence>
<dbReference type="PRINTS" id="PR01549">
    <property type="entry name" value="AUTOINDCRSYN"/>
</dbReference>
<evidence type="ECO:0000256" key="4">
    <source>
        <dbReference type="ARBA" id="ARBA00022929"/>
    </source>
</evidence>
<comment type="catalytic activity">
    <reaction evidence="6">
        <text>a fatty acyl-[ACP] + S-adenosyl-L-methionine = an N-acyl-L-homoserine lactone + S-methyl-5'-thioadenosine + holo-[ACP] + H(+)</text>
        <dbReference type="Rhea" id="RHEA:10096"/>
        <dbReference type="Rhea" id="RHEA-COMP:9685"/>
        <dbReference type="Rhea" id="RHEA-COMP:14125"/>
        <dbReference type="ChEBI" id="CHEBI:15378"/>
        <dbReference type="ChEBI" id="CHEBI:17509"/>
        <dbReference type="ChEBI" id="CHEBI:55474"/>
        <dbReference type="ChEBI" id="CHEBI:59789"/>
        <dbReference type="ChEBI" id="CHEBI:64479"/>
        <dbReference type="ChEBI" id="CHEBI:138651"/>
        <dbReference type="EC" id="2.3.1.184"/>
    </reaction>
</comment>
<keyword evidence="3 6" id="KW-0949">S-adenosyl-L-methionine</keyword>
<evidence type="ECO:0000256" key="5">
    <source>
        <dbReference type="PROSITE-ProRule" id="PRU00533"/>
    </source>
</evidence>
<keyword evidence="2 6" id="KW-0808">Transferase</keyword>
<comment type="similarity">
    <text evidence="5 6">Belongs to the autoinducer synthase family.</text>
</comment>
<sequence length="221" mass="25143">MFIALQAHNYAKHLHLVQQYYRLRKRVFCDLLQWDCTPTGDEERDYYDTLGPVYLLWCSSDMAVLYGGMRLMPTTGPTLLYDVFRRTFPNAAELSAPGIWEGTRMCIHEANLKRDHPDIEPGRAFGLMLLALCECAMAHGIHTMISNYEPHLKRVYQRAGAVVDELGRADGYGNRPVCCGSFDVSAEIHARMQAAMEVDIPLYRRPPLHNAEVMNKHNIAA</sequence>
<gene>
    <name evidence="7" type="ORF">L4923_30230</name>
</gene>
<protein>
    <recommendedName>
        <fullName evidence="6">Acyl-homoserine-lactone synthase</fullName>
        <ecNumber evidence="6">2.3.1.184</ecNumber>
    </recommendedName>
    <alternativeName>
        <fullName evidence="6">Autoinducer synthesis protein</fullName>
    </alternativeName>
</protein>
<dbReference type="PROSITE" id="PS51187">
    <property type="entry name" value="AUTOINDUCER_SYNTH_2"/>
    <property type="match status" value="1"/>
</dbReference>
<keyword evidence="4 5" id="KW-0071">Autoinducer synthesis</keyword>
<dbReference type="RefSeq" id="WP_239370801.1">
    <property type="nucleotide sequence ID" value="NZ_JAKREW010000088.1"/>
</dbReference>
<dbReference type="Gene3D" id="3.40.630.30">
    <property type="match status" value="1"/>
</dbReference>
<evidence type="ECO:0000256" key="6">
    <source>
        <dbReference type="RuleBase" id="RU361135"/>
    </source>
</evidence>
<keyword evidence="1 5" id="KW-0673">Quorum sensing</keyword>
<evidence type="ECO:0000313" key="7">
    <source>
        <dbReference type="EMBL" id="MCG7509320.1"/>
    </source>
</evidence>
<dbReference type="InterPro" id="IPR016181">
    <property type="entry name" value="Acyl_CoA_acyltransferase"/>
</dbReference>
<dbReference type="EC" id="2.3.1.184" evidence="6"/>
<keyword evidence="8" id="KW-1185">Reference proteome</keyword>
<comment type="caution">
    <text evidence="7">The sequence shown here is derived from an EMBL/GenBank/DDBJ whole genome shotgun (WGS) entry which is preliminary data.</text>
</comment>
<proteinExistence type="inferred from homology"/>
<dbReference type="Pfam" id="PF00765">
    <property type="entry name" value="Autoind_synth"/>
    <property type="match status" value="1"/>
</dbReference>
<accession>A0ABS9QPD9</accession>
<organism evidence="7 8">
    <name type="scientific">Mesorhizobium retamae</name>
    <dbReference type="NCBI Taxonomy" id="2912854"/>
    <lineage>
        <taxon>Bacteria</taxon>
        <taxon>Pseudomonadati</taxon>
        <taxon>Pseudomonadota</taxon>
        <taxon>Alphaproteobacteria</taxon>
        <taxon>Hyphomicrobiales</taxon>
        <taxon>Phyllobacteriaceae</taxon>
        <taxon>Mesorhizobium</taxon>
    </lineage>
</organism>
<evidence type="ECO:0000256" key="2">
    <source>
        <dbReference type="ARBA" id="ARBA00022679"/>
    </source>
</evidence>